<keyword evidence="3" id="KW-1185">Reference proteome</keyword>
<reference evidence="2" key="1">
    <citation type="submission" date="2018-11" db="EMBL/GenBank/DDBJ databases">
        <authorList>
            <consortium name="Pathogen Informatics"/>
        </authorList>
    </citation>
    <scope>NUCLEOTIDE SEQUENCE</scope>
</reference>
<feature type="transmembrane region" description="Helical" evidence="1">
    <location>
        <begin position="14"/>
        <end position="32"/>
    </location>
</feature>
<protein>
    <submittedName>
        <fullName evidence="2">Uncharacterized protein</fullName>
    </submittedName>
</protein>
<evidence type="ECO:0000313" key="2">
    <source>
        <dbReference type="EMBL" id="VEL09400.1"/>
    </source>
</evidence>
<dbReference type="EMBL" id="CAAALY010006239">
    <property type="protein sequence ID" value="VEL09400.1"/>
    <property type="molecule type" value="Genomic_DNA"/>
</dbReference>
<sequence>MQGIVVFYDLQIDVIQRMILIHLALLIFNTIIKCDLNYTGQTPDVTAARLVLEAAITLLLPVGVNSSATKMHHFLLLSFFSCHNFSIA</sequence>
<evidence type="ECO:0000313" key="3">
    <source>
        <dbReference type="Proteomes" id="UP000784294"/>
    </source>
</evidence>
<dbReference type="Proteomes" id="UP000784294">
    <property type="component" value="Unassembled WGS sequence"/>
</dbReference>
<keyword evidence="1" id="KW-0812">Transmembrane</keyword>
<keyword evidence="1" id="KW-1133">Transmembrane helix</keyword>
<name>A0A448WE06_9PLAT</name>
<dbReference type="AlphaFoldDB" id="A0A448WE06"/>
<proteinExistence type="predicted"/>
<keyword evidence="1" id="KW-0472">Membrane</keyword>
<organism evidence="2 3">
    <name type="scientific">Protopolystoma xenopodis</name>
    <dbReference type="NCBI Taxonomy" id="117903"/>
    <lineage>
        <taxon>Eukaryota</taxon>
        <taxon>Metazoa</taxon>
        <taxon>Spiralia</taxon>
        <taxon>Lophotrochozoa</taxon>
        <taxon>Platyhelminthes</taxon>
        <taxon>Monogenea</taxon>
        <taxon>Polyopisthocotylea</taxon>
        <taxon>Polystomatidea</taxon>
        <taxon>Polystomatidae</taxon>
        <taxon>Protopolystoma</taxon>
    </lineage>
</organism>
<comment type="caution">
    <text evidence="2">The sequence shown here is derived from an EMBL/GenBank/DDBJ whole genome shotgun (WGS) entry which is preliminary data.</text>
</comment>
<gene>
    <name evidence="2" type="ORF">PXEA_LOCUS2840</name>
</gene>
<evidence type="ECO:0000256" key="1">
    <source>
        <dbReference type="SAM" id="Phobius"/>
    </source>
</evidence>
<accession>A0A448WE06</accession>